<comment type="caution">
    <text evidence="2">The sequence shown here is derived from an EMBL/GenBank/DDBJ whole genome shotgun (WGS) entry which is preliminary data.</text>
</comment>
<dbReference type="AlphaFoldDB" id="A0AAE1D654"/>
<evidence type="ECO:0000313" key="2">
    <source>
        <dbReference type="EMBL" id="KAK3758220.1"/>
    </source>
</evidence>
<feature type="compositionally biased region" description="Basic and acidic residues" evidence="1">
    <location>
        <begin position="114"/>
        <end position="127"/>
    </location>
</feature>
<dbReference type="Proteomes" id="UP001283361">
    <property type="component" value="Unassembled WGS sequence"/>
</dbReference>
<organism evidence="2 3">
    <name type="scientific">Elysia crispata</name>
    <name type="common">lettuce slug</name>
    <dbReference type="NCBI Taxonomy" id="231223"/>
    <lineage>
        <taxon>Eukaryota</taxon>
        <taxon>Metazoa</taxon>
        <taxon>Spiralia</taxon>
        <taxon>Lophotrochozoa</taxon>
        <taxon>Mollusca</taxon>
        <taxon>Gastropoda</taxon>
        <taxon>Heterobranchia</taxon>
        <taxon>Euthyneura</taxon>
        <taxon>Panpulmonata</taxon>
        <taxon>Sacoglossa</taxon>
        <taxon>Placobranchoidea</taxon>
        <taxon>Plakobranchidae</taxon>
        <taxon>Elysia</taxon>
    </lineage>
</organism>
<reference evidence="2" key="1">
    <citation type="journal article" date="2023" name="G3 (Bethesda)">
        <title>A reference genome for the long-term kleptoplast-retaining sea slug Elysia crispata morphotype clarki.</title>
        <authorList>
            <person name="Eastman K.E."/>
            <person name="Pendleton A.L."/>
            <person name="Shaikh M.A."/>
            <person name="Suttiyut T."/>
            <person name="Ogas R."/>
            <person name="Tomko P."/>
            <person name="Gavelis G."/>
            <person name="Widhalm J.R."/>
            <person name="Wisecaver J.H."/>
        </authorList>
    </citation>
    <scope>NUCLEOTIDE SEQUENCE</scope>
    <source>
        <strain evidence="2">ECLA1</strain>
    </source>
</reference>
<feature type="region of interest" description="Disordered" evidence="1">
    <location>
        <begin position="80"/>
        <end position="152"/>
    </location>
</feature>
<dbReference type="EMBL" id="JAWDGP010005287">
    <property type="protein sequence ID" value="KAK3758220.1"/>
    <property type="molecule type" value="Genomic_DNA"/>
</dbReference>
<proteinExistence type="predicted"/>
<evidence type="ECO:0000256" key="1">
    <source>
        <dbReference type="SAM" id="MobiDB-lite"/>
    </source>
</evidence>
<gene>
    <name evidence="2" type="ORF">RRG08_018139</name>
</gene>
<keyword evidence="3" id="KW-1185">Reference proteome</keyword>
<feature type="region of interest" description="Disordered" evidence="1">
    <location>
        <begin position="32"/>
        <end position="53"/>
    </location>
</feature>
<accession>A0AAE1D654</accession>
<protein>
    <submittedName>
        <fullName evidence="2">Uncharacterized protein</fullName>
    </submittedName>
</protein>
<evidence type="ECO:0000313" key="3">
    <source>
        <dbReference type="Proteomes" id="UP001283361"/>
    </source>
</evidence>
<feature type="compositionally biased region" description="Low complexity" evidence="1">
    <location>
        <begin position="85"/>
        <end position="101"/>
    </location>
</feature>
<sequence length="158" mass="16995">MPLSREHRPLVVLLEDIGWRIPVLLTVNKLGLSTARPPGDLTGGDEGTPGAELGINPLATIDWGLKALLTTDEKKQSVIAEQLMTPGTSSSSPGPATPSESFAHVPALGRLQRMSKDQTRTARDKNEAGNPRTRTARDKNEAGNPSDIKLKNGWLFIP</sequence>
<name>A0AAE1D654_9GAST</name>